<evidence type="ECO:0000313" key="3">
    <source>
        <dbReference type="Proteomes" id="UP000499080"/>
    </source>
</evidence>
<name>A0A4Y2EFF4_ARAVE</name>
<keyword evidence="3" id="KW-1185">Reference proteome</keyword>
<reference evidence="2 3" key="1">
    <citation type="journal article" date="2019" name="Sci. Rep.">
        <title>Orb-weaving spider Araneus ventricosus genome elucidates the spidroin gene catalogue.</title>
        <authorList>
            <person name="Kono N."/>
            <person name="Nakamura H."/>
            <person name="Ohtoshi R."/>
            <person name="Moran D.A.P."/>
            <person name="Shinohara A."/>
            <person name="Yoshida Y."/>
            <person name="Fujiwara M."/>
            <person name="Mori M."/>
            <person name="Tomita M."/>
            <person name="Arakawa K."/>
        </authorList>
    </citation>
    <scope>NUCLEOTIDE SEQUENCE [LARGE SCALE GENOMIC DNA]</scope>
</reference>
<evidence type="ECO:0000256" key="1">
    <source>
        <dbReference type="SAM" id="MobiDB-lite"/>
    </source>
</evidence>
<accession>A0A4Y2EFF4</accession>
<dbReference type="AlphaFoldDB" id="A0A4Y2EFF4"/>
<evidence type="ECO:0000313" key="2">
    <source>
        <dbReference type="EMBL" id="GBM26574.1"/>
    </source>
</evidence>
<dbReference type="EMBL" id="BGPR01000563">
    <property type="protein sequence ID" value="GBM26574.1"/>
    <property type="molecule type" value="Genomic_DNA"/>
</dbReference>
<sequence length="102" mass="11706">MCRFSGTNNSDCHSQCSTRKLKVIHEAKLIQRFLLKISQVEKNIYPRYPKQVICLLFIEKYPPVRRSEREAETISPGAADASRMMTQKVTACDDPELHPSHS</sequence>
<dbReference type="Proteomes" id="UP000499080">
    <property type="component" value="Unassembled WGS sequence"/>
</dbReference>
<proteinExistence type="predicted"/>
<feature type="region of interest" description="Disordered" evidence="1">
    <location>
        <begin position="68"/>
        <end position="102"/>
    </location>
</feature>
<organism evidence="2 3">
    <name type="scientific">Araneus ventricosus</name>
    <name type="common">Orbweaver spider</name>
    <name type="synonym">Epeira ventricosa</name>
    <dbReference type="NCBI Taxonomy" id="182803"/>
    <lineage>
        <taxon>Eukaryota</taxon>
        <taxon>Metazoa</taxon>
        <taxon>Ecdysozoa</taxon>
        <taxon>Arthropoda</taxon>
        <taxon>Chelicerata</taxon>
        <taxon>Arachnida</taxon>
        <taxon>Araneae</taxon>
        <taxon>Araneomorphae</taxon>
        <taxon>Entelegynae</taxon>
        <taxon>Araneoidea</taxon>
        <taxon>Araneidae</taxon>
        <taxon>Araneus</taxon>
    </lineage>
</organism>
<comment type="caution">
    <text evidence="2">The sequence shown here is derived from an EMBL/GenBank/DDBJ whole genome shotgun (WGS) entry which is preliminary data.</text>
</comment>
<gene>
    <name evidence="2" type="ORF">AVEN_1177_1</name>
</gene>
<protein>
    <submittedName>
        <fullName evidence="2">Uncharacterized protein</fullName>
    </submittedName>
</protein>